<dbReference type="Pfam" id="PF10049">
    <property type="entry name" value="DUF2283"/>
    <property type="match status" value="1"/>
</dbReference>
<dbReference type="InterPro" id="IPR019270">
    <property type="entry name" value="DUF2283"/>
</dbReference>
<dbReference type="Pfam" id="PF09234">
    <property type="entry name" value="DUF1963"/>
    <property type="match status" value="1"/>
</dbReference>
<dbReference type="Gene3D" id="2.30.320.10">
    <property type="entry name" value="YwqG-like"/>
    <property type="match status" value="1"/>
</dbReference>
<dbReference type="SUPFAM" id="SSF103032">
    <property type="entry name" value="Hypothetical protein YwqG"/>
    <property type="match status" value="1"/>
</dbReference>
<accession>A0A5C8ZJL8</accession>
<sequence>MPLPRILLEQRATYDAEVDAAYLYLVDEIADGAATTQRVVEVPGAGEVVLDFDDDGRFLGIEVIAASALLPRDLLDRLTAGGQTPDDQSPDDFAPINLLHGPVADWLAAHGPHAEALADEVAWSPTFTEQSFPKGPGEVEELWTTGGWVSWVGGPAVAPLDPWPRSAAGAPLEHVITVCLDDLHTTGDTASTRTFPQHEQGLPATGALEVFHDLSTWGWDADDAAAAGWLVRWVPQPDRSHLVLGPDTTALDGRPSSPTCQAGTFLPGWTLPPLADAVEAPSTVFDVVEELAREHARAWCHQRQLPFHGQVDGPTHAYGHGSRSTAAAAEVLAAVLPVSDGDHHRLLLEVESGSHLAGWFGDRGHLQVWMRQSDLAARRFQAAWCMVRTA</sequence>
<proteinExistence type="predicted"/>
<dbReference type="AlphaFoldDB" id="A0A5C8ZJL8"/>
<dbReference type="EMBL" id="VKAC01000003">
    <property type="protein sequence ID" value="TXR57106.1"/>
    <property type="molecule type" value="Genomic_DNA"/>
</dbReference>
<evidence type="ECO:0000313" key="1">
    <source>
        <dbReference type="EMBL" id="TXR57106.1"/>
    </source>
</evidence>
<keyword evidence="2" id="KW-1185">Reference proteome</keyword>
<dbReference type="InterPro" id="IPR015315">
    <property type="entry name" value="DUF1963"/>
</dbReference>
<comment type="caution">
    <text evidence="1">The sequence shown here is derived from an EMBL/GenBank/DDBJ whole genome shotgun (WGS) entry which is preliminary data.</text>
</comment>
<dbReference type="RefSeq" id="WP_147925527.1">
    <property type="nucleotide sequence ID" value="NZ_VKAC01000003.1"/>
</dbReference>
<dbReference type="InterPro" id="IPR035948">
    <property type="entry name" value="YwqG-like_sf"/>
</dbReference>
<gene>
    <name evidence="1" type="ORF">FMM08_06465</name>
</gene>
<evidence type="ECO:0000313" key="2">
    <source>
        <dbReference type="Proteomes" id="UP000321234"/>
    </source>
</evidence>
<protein>
    <submittedName>
        <fullName evidence="1">DUF1963 domain-containing protein</fullName>
    </submittedName>
</protein>
<name>A0A5C8ZJL8_9ACTN</name>
<dbReference type="Proteomes" id="UP000321234">
    <property type="component" value="Unassembled WGS sequence"/>
</dbReference>
<dbReference type="OrthoDB" id="2911799at2"/>
<organism evidence="1 2">
    <name type="scientific">Quadrisphaera setariae</name>
    <dbReference type="NCBI Taxonomy" id="2593304"/>
    <lineage>
        <taxon>Bacteria</taxon>
        <taxon>Bacillati</taxon>
        <taxon>Actinomycetota</taxon>
        <taxon>Actinomycetes</taxon>
        <taxon>Kineosporiales</taxon>
        <taxon>Kineosporiaceae</taxon>
        <taxon>Quadrisphaera</taxon>
    </lineage>
</organism>
<reference evidence="1 2" key="1">
    <citation type="submission" date="2019-07" db="EMBL/GenBank/DDBJ databases">
        <title>Quadrisphaera sp. strain DD2A genome sequencing and assembly.</title>
        <authorList>
            <person name="Kim I."/>
        </authorList>
    </citation>
    <scope>NUCLEOTIDE SEQUENCE [LARGE SCALE GENOMIC DNA]</scope>
    <source>
        <strain evidence="1 2">DD2A</strain>
    </source>
</reference>